<dbReference type="Pfam" id="PF25133">
    <property type="entry name" value="TYW2_N_2"/>
    <property type="match status" value="1"/>
</dbReference>
<comment type="similarity">
    <text evidence="1">Belongs to the class I-like SAM-binding methyltransferase superfamily. TRM5/TYW2 family.</text>
</comment>
<dbReference type="EMBL" id="CM007649">
    <property type="protein sequence ID" value="ONM32199.1"/>
    <property type="molecule type" value="Genomic_DNA"/>
</dbReference>
<dbReference type="PANTHER" id="PTHR23245">
    <property type="entry name" value="TRNA METHYLTRANSFERASE"/>
    <property type="match status" value="1"/>
</dbReference>
<proteinExistence type="evidence at protein level"/>
<dbReference type="PANTHER" id="PTHR23245:SF43">
    <property type="entry name" value="TRNA (GUANINE(37)-N1)-METHYLTRANSFERASE 2"/>
    <property type="match status" value="1"/>
</dbReference>
<evidence type="ECO:0000259" key="12">
    <source>
        <dbReference type="PROSITE" id="PS51684"/>
    </source>
</evidence>
<organism evidence="13">
    <name type="scientific">Zea mays</name>
    <name type="common">Maize</name>
    <dbReference type="NCBI Taxonomy" id="4577"/>
    <lineage>
        <taxon>Eukaryota</taxon>
        <taxon>Viridiplantae</taxon>
        <taxon>Streptophyta</taxon>
        <taxon>Embryophyta</taxon>
        <taxon>Tracheophyta</taxon>
        <taxon>Spermatophyta</taxon>
        <taxon>Magnoliopsida</taxon>
        <taxon>Liliopsida</taxon>
        <taxon>Poales</taxon>
        <taxon>Poaceae</taxon>
        <taxon>PACMAD clade</taxon>
        <taxon>Panicoideae</taxon>
        <taxon>Andropogonodae</taxon>
        <taxon>Andropogoneae</taxon>
        <taxon>Tripsacinae</taxon>
        <taxon>Zea</taxon>
    </lineage>
</organism>
<feature type="binding site" evidence="10">
    <location>
        <position position="390"/>
    </location>
    <ligand>
        <name>S-adenosyl-L-methionine</name>
        <dbReference type="ChEBI" id="CHEBI:59789"/>
    </ligand>
</feature>
<feature type="binding site" evidence="10">
    <location>
        <position position="479"/>
    </location>
    <ligand>
        <name>S-adenosyl-L-methionine</name>
        <dbReference type="ChEBI" id="CHEBI:59789"/>
    </ligand>
</feature>
<protein>
    <recommendedName>
        <fullName evidence="10">tRNA (guanine(37)-N1)-methyltransferase</fullName>
        <ecNumber evidence="10">2.1.1.228</ecNumber>
    </recommendedName>
    <alternativeName>
        <fullName evidence="10">M1G-methyltransferase</fullName>
    </alternativeName>
    <alternativeName>
        <fullName evidence="10">tRNA [GM37] methyltransferase</fullName>
    </alternativeName>
    <alternativeName>
        <fullName evidence="10">tRNA methyltransferase 5 homolog</fullName>
    </alternativeName>
</protein>
<dbReference type="InterPro" id="IPR025792">
    <property type="entry name" value="tRNA_Gua_MeTrfase_euk"/>
</dbReference>
<dbReference type="PROSITE" id="PS51684">
    <property type="entry name" value="SAM_MT_TRM5_TYW2"/>
    <property type="match status" value="1"/>
</dbReference>
<feature type="region of interest" description="Disordered" evidence="11">
    <location>
        <begin position="167"/>
        <end position="192"/>
    </location>
</feature>
<dbReference type="Gene3D" id="3.30.300.110">
    <property type="entry name" value="Met-10+ protein-like domains"/>
    <property type="match status" value="1"/>
</dbReference>
<evidence type="ECO:0000256" key="3">
    <source>
        <dbReference type="ARBA" id="ARBA00022603"/>
    </source>
</evidence>
<evidence type="ECO:0000256" key="6">
    <source>
        <dbReference type="ARBA" id="ARBA00022694"/>
    </source>
</evidence>
<dbReference type="ExpressionAtlas" id="A0A1D6MTI4">
    <property type="expression patterns" value="baseline and differential"/>
</dbReference>
<evidence type="ECO:0000256" key="2">
    <source>
        <dbReference type="ARBA" id="ARBA00022490"/>
    </source>
</evidence>
<feature type="region of interest" description="Disordered" evidence="11">
    <location>
        <begin position="115"/>
        <end position="135"/>
    </location>
</feature>
<reference evidence="14" key="2">
    <citation type="submission" date="2019-07" db="EMBL/GenBank/DDBJ databases">
        <authorList>
            <person name="Seetharam A."/>
            <person name="Woodhouse M."/>
            <person name="Cannon E."/>
        </authorList>
    </citation>
    <scope>NUCLEOTIDE SEQUENCE [LARGE SCALE GENOMIC DNA]</scope>
    <source>
        <strain evidence="14">cv. B73</strain>
    </source>
</reference>
<feature type="binding site" evidence="10">
    <location>
        <begin position="428"/>
        <end position="429"/>
    </location>
    <ligand>
        <name>S-adenosyl-L-methionine</name>
        <dbReference type="ChEBI" id="CHEBI:59789"/>
    </ligand>
</feature>
<evidence type="ECO:0000256" key="5">
    <source>
        <dbReference type="ARBA" id="ARBA00022691"/>
    </source>
</evidence>
<dbReference type="FunFam" id="3.40.50.150:FF:000225">
    <property type="entry name" value="tRNA (guanine(37)-N1)-methyltransferase"/>
    <property type="match status" value="1"/>
</dbReference>
<dbReference type="HAMAP" id="MF_03152">
    <property type="entry name" value="TRM5"/>
    <property type="match status" value="1"/>
</dbReference>
<keyword evidence="5 10" id="KW-0949">S-adenosyl-L-methionine</keyword>
<dbReference type="InterPro" id="IPR056743">
    <property type="entry name" value="TRM5-TYW2-like_MTfase"/>
</dbReference>
<feature type="domain" description="SAM-dependent methyltransferase TRM5/TYW2-type" evidence="12">
    <location>
        <begin position="300"/>
        <end position="562"/>
    </location>
</feature>
<name>A0A1D6MTI4_MAIZE</name>
<keyword evidence="8 10" id="KW-0539">Nucleus</keyword>
<dbReference type="InterPro" id="IPR056744">
    <property type="entry name" value="TRM5/TYW2-like_N"/>
</dbReference>
<keyword evidence="2 10" id="KW-0963">Cytoplasm</keyword>
<evidence type="ECO:0000256" key="9">
    <source>
        <dbReference type="ARBA" id="ARBA00047783"/>
    </source>
</evidence>
<dbReference type="Pfam" id="PF02475">
    <property type="entry name" value="TRM5-TYW2_MTfase"/>
    <property type="match status" value="1"/>
</dbReference>
<reference evidence="13 15" key="1">
    <citation type="submission" date="2015-12" db="EMBL/GenBank/DDBJ databases">
        <title>Update maize B73 reference genome by single molecule sequencing technologies.</title>
        <authorList>
            <consortium name="Maize Genome Sequencing Project"/>
            <person name="Ware D."/>
        </authorList>
    </citation>
    <scope>NUCLEOTIDE SEQUENCE [LARGE SCALE GENOMIC DNA]</scope>
    <source>
        <strain evidence="15">cv. B73</strain>
        <tissue evidence="13">Seedling</tissue>
    </source>
</reference>
<evidence type="ECO:0000256" key="8">
    <source>
        <dbReference type="ARBA" id="ARBA00023242"/>
    </source>
</evidence>
<sequence>MAPPPPPPLHPHHHCVLTRFRCPATGTARFLIRLGIKPFCCSSVPSRTPPPLHGPSLRRGRRPLDYPDPFARTFDLAALRVPAAACAPLERRLRGHLLNWPRVHNVIRLRNDQGLLSLSPPPPGYPAEEPGGPAPRATAVLRREKLVRELNARGFLRFPNLARLSRPSPLARKRRERKGDGGDEETCEPDKDKAYVVEVAGERREDDDDWKGLVGEEGIGRDTWRIGSTRLLLLEERYAERKVDELPEAVKDVLDHETQHDESSAFELIRCHLTLFYTYWSMSEVLEVLLPEGVIIPTGFETIGHIAHLNLRDEHMPYKKLIASVVLDKNKPKIQTVVNKTDVIQNNYRTMQLEVLAGNGSLRTMVIESGLRFQVDLGTVYWNSRLATERQRLVNIFRNLDVVCDMFSGVGPLAISAAKKVKYVYANDINPNAVGYLERNMVLNKLEKKIEVFNMDARRFVSAIYSSKHVQPITQIVMNLPNDAVEFLDVFKGILCNTKSELHCVMPMIHVYGFSKAEDPEHDFHERINLTLGENIDTVEMHRVRLVAPGKWMICATFTLPQSVASAQPNYITC</sequence>
<keyword evidence="3 10" id="KW-0489">Methyltransferase</keyword>
<dbReference type="GO" id="GO:0002939">
    <property type="term" value="P:tRNA N1-guanine methylation"/>
    <property type="evidence" value="ECO:0000318"/>
    <property type="project" value="GO_Central"/>
</dbReference>
<keyword evidence="15" id="KW-1185">Reference proteome</keyword>
<comment type="catalytic activity">
    <reaction evidence="9 10">
        <text>guanosine(37) in tRNA + S-adenosyl-L-methionine = N(1)-methylguanosine(37) in tRNA + S-adenosyl-L-homocysteine + H(+)</text>
        <dbReference type="Rhea" id="RHEA:36899"/>
        <dbReference type="Rhea" id="RHEA-COMP:10145"/>
        <dbReference type="Rhea" id="RHEA-COMP:10147"/>
        <dbReference type="ChEBI" id="CHEBI:15378"/>
        <dbReference type="ChEBI" id="CHEBI:57856"/>
        <dbReference type="ChEBI" id="CHEBI:59789"/>
        <dbReference type="ChEBI" id="CHEBI:73542"/>
        <dbReference type="ChEBI" id="CHEBI:74269"/>
        <dbReference type="EC" id="2.1.1.228"/>
    </reaction>
</comment>
<dbReference type="eggNOG" id="KOG2078">
    <property type="taxonomic scope" value="Eukaryota"/>
</dbReference>
<dbReference type="GO" id="GO:0005634">
    <property type="term" value="C:nucleus"/>
    <property type="evidence" value="ECO:0007669"/>
    <property type="project" value="UniProtKB-SubCell"/>
</dbReference>
<keyword evidence="7 10" id="KW-0496">Mitochondrion</keyword>
<evidence type="ECO:0000256" key="10">
    <source>
        <dbReference type="HAMAP-Rule" id="MF_03152"/>
    </source>
</evidence>
<dbReference type="Proteomes" id="UP000007305">
    <property type="component" value="Chromosome 3"/>
</dbReference>
<evidence type="ECO:0000256" key="4">
    <source>
        <dbReference type="ARBA" id="ARBA00022679"/>
    </source>
</evidence>
<keyword evidence="4 10" id="KW-0808">Transferase</keyword>
<comment type="subcellular location">
    <subcellularLocation>
        <location evidence="10">Mitochondrion matrix</location>
    </subcellularLocation>
    <subcellularLocation>
        <location evidence="10">Nucleus</location>
    </subcellularLocation>
    <subcellularLocation>
        <location evidence="10">Cytoplasm</location>
    </subcellularLocation>
    <text evidence="10">Predominantly in the mitochondria and in the nucleus.</text>
</comment>
<gene>
    <name evidence="13" type="ORF">ZEAMMB73_Zm00001d040920</name>
</gene>
<dbReference type="Gramene" id="Zm00001eb132260_T003">
    <property type="protein sequence ID" value="Zm00001eb132260_P003"/>
    <property type="gene ID" value="Zm00001eb132260"/>
</dbReference>
<evidence type="ECO:0000256" key="1">
    <source>
        <dbReference type="ARBA" id="ARBA00009775"/>
    </source>
</evidence>
<dbReference type="InterPro" id="IPR029063">
    <property type="entry name" value="SAM-dependent_MTases_sf"/>
</dbReference>
<reference evidence="14" key="3">
    <citation type="submission" date="2021-05" db="UniProtKB">
        <authorList>
            <consortium name="EnsemblPlants"/>
        </authorList>
    </citation>
    <scope>IDENTIFICATION</scope>
    <source>
        <strain evidence="14">cv. B73</strain>
    </source>
</reference>
<evidence type="ECO:0000313" key="14">
    <source>
        <dbReference type="EnsemblPlants" id="Zm00001eb132260_P003"/>
    </source>
</evidence>
<dbReference type="GO" id="GO:0070901">
    <property type="term" value="P:mitochondrial tRNA methylation"/>
    <property type="evidence" value="ECO:0007669"/>
    <property type="project" value="UniProtKB-ARBA"/>
</dbReference>
<dbReference type="EnsemblPlants" id="Zm00001eb132260_T003">
    <property type="protein sequence ID" value="Zm00001eb132260_P003"/>
    <property type="gene ID" value="Zm00001eb132260"/>
</dbReference>
<feature type="binding site" evidence="10">
    <location>
        <begin position="456"/>
        <end position="457"/>
    </location>
    <ligand>
        <name>S-adenosyl-L-methionine</name>
        <dbReference type="ChEBI" id="CHEBI:59789"/>
    </ligand>
</feature>
<feature type="compositionally biased region" description="Low complexity" evidence="11">
    <location>
        <begin position="126"/>
        <end position="135"/>
    </location>
</feature>
<dbReference type="AlphaFoldDB" id="A0A1D6MTI4"/>
<dbReference type="CDD" id="cd02440">
    <property type="entry name" value="AdoMet_MTases"/>
    <property type="match status" value="1"/>
</dbReference>
<comment type="similarity">
    <text evidence="10">Belongs to the TRM5 / TYW2 family.</text>
</comment>
<dbReference type="PaxDb" id="4577-GRMZM2G168959_P02"/>
<dbReference type="GO" id="GO:0005759">
    <property type="term" value="C:mitochondrial matrix"/>
    <property type="evidence" value="ECO:0007669"/>
    <property type="project" value="UniProtKB-SubCell"/>
</dbReference>
<dbReference type="GO" id="GO:0005737">
    <property type="term" value="C:cytoplasm"/>
    <property type="evidence" value="ECO:0000318"/>
    <property type="project" value="GO_Central"/>
</dbReference>
<dbReference type="Gene3D" id="3.40.50.150">
    <property type="entry name" value="Vaccinia Virus protein VP39"/>
    <property type="match status" value="1"/>
</dbReference>
<evidence type="ECO:0000256" key="7">
    <source>
        <dbReference type="ARBA" id="ARBA00023128"/>
    </source>
</evidence>
<evidence type="ECO:0000256" key="11">
    <source>
        <dbReference type="SAM" id="MobiDB-lite"/>
    </source>
</evidence>
<dbReference type="GO" id="GO:0008175">
    <property type="term" value="F:tRNA methyltransferase activity"/>
    <property type="evidence" value="ECO:0000318"/>
    <property type="project" value="GO_Central"/>
</dbReference>
<evidence type="ECO:0000313" key="13">
    <source>
        <dbReference type="EMBL" id="ONM32199.1"/>
    </source>
</evidence>
<dbReference type="InterPro" id="IPR030382">
    <property type="entry name" value="MeTrfase_TRM5/TYW2"/>
</dbReference>
<dbReference type="SUPFAM" id="SSF53335">
    <property type="entry name" value="S-adenosyl-L-methionine-dependent methyltransferases"/>
    <property type="match status" value="1"/>
</dbReference>
<dbReference type="EC" id="2.1.1.228" evidence="10"/>
<dbReference type="FunFam" id="3.30.300.110:FF:000001">
    <property type="entry name" value="tRNA (guanine(37)-N1)-methyltransferase"/>
    <property type="match status" value="1"/>
</dbReference>
<accession>A0A1D6MTI4</accession>
<keyword evidence="6 10" id="KW-0819">tRNA processing</keyword>
<evidence type="ECO:0000313" key="15">
    <source>
        <dbReference type="Proteomes" id="UP000007305"/>
    </source>
</evidence>
<evidence type="ECO:0007829" key="16">
    <source>
        <dbReference type="PeptideAtlas" id="A0A1D6MTI4"/>
    </source>
</evidence>
<keyword evidence="16" id="KW-1267">Proteomics identification</keyword>
<dbReference type="GO" id="GO:0052906">
    <property type="term" value="F:tRNA (guanine(37)-N1)-methyltransferase activity"/>
    <property type="evidence" value="ECO:0007669"/>
    <property type="project" value="UniProtKB-UniRule"/>
</dbReference>
<comment type="subunit">
    <text evidence="10">Monomer.</text>
</comment>
<comment type="function">
    <text evidence="10">Specifically methylates the N1 position of guanosine-37 in various cytoplasmic and mitochondrial tRNAs. Methylation is not dependent on the nature of the nucleoside 5' of the target nucleoside. This is the first step in the biosynthesis of wybutosine (yW), a modified base adjacent to the anticodon of tRNAs and required for accurate decoding.</text>
</comment>